<evidence type="ECO:0000313" key="3">
    <source>
        <dbReference type="Proteomes" id="UP001285354"/>
    </source>
</evidence>
<keyword evidence="3" id="KW-1185">Reference proteome</keyword>
<comment type="caution">
    <text evidence="2">The sequence shown here is derived from an EMBL/GenBank/DDBJ whole genome shotgun (WGS) entry which is preliminary data.</text>
</comment>
<name>A0AAD9SWX8_9HELO</name>
<feature type="compositionally biased region" description="Basic and acidic residues" evidence="1">
    <location>
        <begin position="166"/>
        <end position="175"/>
    </location>
</feature>
<organism evidence="2 3">
    <name type="scientific">Diplocarpon rosae</name>
    <dbReference type="NCBI Taxonomy" id="946125"/>
    <lineage>
        <taxon>Eukaryota</taxon>
        <taxon>Fungi</taxon>
        <taxon>Dikarya</taxon>
        <taxon>Ascomycota</taxon>
        <taxon>Pezizomycotina</taxon>
        <taxon>Leotiomycetes</taxon>
        <taxon>Helotiales</taxon>
        <taxon>Drepanopezizaceae</taxon>
        <taxon>Diplocarpon</taxon>
    </lineage>
</organism>
<feature type="region of interest" description="Disordered" evidence="1">
    <location>
        <begin position="1"/>
        <end position="34"/>
    </location>
</feature>
<protein>
    <recommendedName>
        <fullName evidence="4">Myb-like domain-containing protein</fullName>
    </recommendedName>
</protein>
<evidence type="ECO:0008006" key="4">
    <source>
        <dbReference type="Google" id="ProtNLM"/>
    </source>
</evidence>
<gene>
    <name evidence="2" type="ORF">QTJ16_006165</name>
</gene>
<dbReference type="Proteomes" id="UP001285354">
    <property type="component" value="Unassembled WGS sequence"/>
</dbReference>
<evidence type="ECO:0000256" key="1">
    <source>
        <dbReference type="SAM" id="MobiDB-lite"/>
    </source>
</evidence>
<dbReference type="AlphaFoldDB" id="A0AAD9SWX8"/>
<feature type="compositionally biased region" description="Low complexity" evidence="1">
    <location>
        <begin position="94"/>
        <end position="106"/>
    </location>
</feature>
<dbReference type="EMBL" id="JAUBYV010000010">
    <property type="protein sequence ID" value="KAK2624215.1"/>
    <property type="molecule type" value="Genomic_DNA"/>
</dbReference>
<proteinExistence type="predicted"/>
<feature type="region of interest" description="Disordered" evidence="1">
    <location>
        <begin position="78"/>
        <end position="183"/>
    </location>
</feature>
<sequence>MSQEQRRDKRRGQKIADESSSILQPSKMPSQWDHKADKDLLLAIIDEGALKGIAWPTISDKMSSKGYTFTHEGCRQHFQKIRKEARGGINKNDSSPSSPSKRASSKTTPRKSSAGKGGKGQADFGSGEVEDDDEELPPPPSKRRRGVKKEEPKFEQEDGQQAYQFKIERTDRYDTAIDLENDE</sequence>
<reference evidence="2" key="1">
    <citation type="submission" date="2023-06" db="EMBL/GenBank/DDBJ databases">
        <title>Draft genome of Marssonina rosae.</title>
        <authorList>
            <person name="Cheng Q."/>
        </authorList>
    </citation>
    <scope>NUCLEOTIDE SEQUENCE</scope>
    <source>
        <strain evidence="2">R4</strain>
    </source>
</reference>
<feature type="compositionally biased region" description="Polar residues" evidence="1">
    <location>
        <begin position="18"/>
        <end position="29"/>
    </location>
</feature>
<evidence type="ECO:0000313" key="2">
    <source>
        <dbReference type="EMBL" id="KAK2624215.1"/>
    </source>
</evidence>
<accession>A0AAD9SWX8</accession>